<evidence type="ECO:0000313" key="2">
    <source>
        <dbReference type="EnsemblPlants" id="KRH00763"/>
    </source>
</evidence>
<proteinExistence type="predicted"/>
<dbReference type="EnsemblPlants" id="KRH00763">
    <property type="protein sequence ID" value="KRH00763"/>
    <property type="gene ID" value="GLYMA_18G233400"/>
</dbReference>
<dbReference type="InParanoid" id="A0A0R0FE39"/>
<sequence>MVKGDGVSFLYQGMKSCCAKDLRVLLAVIFSLLDDVAGGESGGYIIVSLEMLEGLRKWILSFIKVK</sequence>
<name>A0A0R0FE39_SOYBN</name>
<accession>A0A0R0FE39</accession>
<reference evidence="1" key="3">
    <citation type="submission" date="2018-07" db="EMBL/GenBank/DDBJ databases">
        <title>WGS assembly of Glycine max.</title>
        <authorList>
            <person name="Schmutz J."/>
            <person name="Cannon S."/>
            <person name="Schlueter J."/>
            <person name="Ma J."/>
            <person name="Mitros T."/>
            <person name="Nelson W."/>
            <person name="Hyten D."/>
            <person name="Song Q."/>
            <person name="Thelen J."/>
            <person name="Cheng J."/>
            <person name="Xu D."/>
            <person name="Hellsten U."/>
            <person name="May G."/>
            <person name="Yu Y."/>
            <person name="Sakurai T."/>
            <person name="Umezawa T."/>
            <person name="Bhattacharyya M."/>
            <person name="Sandhu D."/>
            <person name="Valliyodan B."/>
            <person name="Lindquist E."/>
            <person name="Peto M."/>
            <person name="Grant D."/>
            <person name="Shu S."/>
            <person name="Goodstein D."/>
            <person name="Barry K."/>
            <person name="Futrell-Griggs M."/>
            <person name="Abernathy B."/>
            <person name="Du J."/>
            <person name="Tian Z."/>
            <person name="Zhu L."/>
            <person name="Gill N."/>
            <person name="Joshi T."/>
            <person name="Libault M."/>
            <person name="Sethuraman A."/>
            <person name="Zhang X."/>
            <person name="Shinozaki K."/>
            <person name="Nguyen H."/>
            <person name="Wing R."/>
            <person name="Cregan P."/>
            <person name="Specht J."/>
            <person name="Grimwood J."/>
            <person name="Rokhsar D."/>
            <person name="Stacey G."/>
            <person name="Shoemaker R."/>
            <person name="Jackson S."/>
        </authorList>
    </citation>
    <scope>NUCLEOTIDE SEQUENCE</scope>
    <source>
        <tissue evidence="1">Callus</tissue>
    </source>
</reference>
<reference evidence="2" key="2">
    <citation type="submission" date="2018-02" db="UniProtKB">
        <authorList>
            <consortium name="EnsemblPlants"/>
        </authorList>
    </citation>
    <scope>IDENTIFICATION</scope>
    <source>
        <strain evidence="2">Williams 82</strain>
    </source>
</reference>
<dbReference type="Gramene" id="KRH00763">
    <property type="protein sequence ID" value="KRH00763"/>
    <property type="gene ID" value="GLYMA_18G233400"/>
</dbReference>
<evidence type="ECO:0000313" key="1">
    <source>
        <dbReference type="EMBL" id="KRH00763.1"/>
    </source>
</evidence>
<evidence type="ECO:0000313" key="3">
    <source>
        <dbReference type="Proteomes" id="UP000008827"/>
    </source>
</evidence>
<gene>
    <name evidence="1" type="ORF">GLYMA_18G233400</name>
</gene>
<keyword evidence="3" id="KW-1185">Reference proteome</keyword>
<dbReference type="AlphaFoldDB" id="A0A0R0FE39"/>
<dbReference type="Proteomes" id="UP000008827">
    <property type="component" value="Chromosome 18"/>
</dbReference>
<reference evidence="1 2" key="1">
    <citation type="journal article" date="2010" name="Nature">
        <title>Genome sequence of the palaeopolyploid soybean.</title>
        <authorList>
            <person name="Schmutz J."/>
            <person name="Cannon S.B."/>
            <person name="Schlueter J."/>
            <person name="Ma J."/>
            <person name="Mitros T."/>
            <person name="Nelson W."/>
            <person name="Hyten D.L."/>
            <person name="Song Q."/>
            <person name="Thelen J.J."/>
            <person name="Cheng J."/>
            <person name="Xu D."/>
            <person name="Hellsten U."/>
            <person name="May G.D."/>
            <person name="Yu Y."/>
            <person name="Sakurai T."/>
            <person name="Umezawa T."/>
            <person name="Bhattacharyya M.K."/>
            <person name="Sandhu D."/>
            <person name="Valliyodan B."/>
            <person name="Lindquist E."/>
            <person name="Peto M."/>
            <person name="Grant D."/>
            <person name="Shu S."/>
            <person name="Goodstein D."/>
            <person name="Barry K."/>
            <person name="Futrell-Griggs M."/>
            <person name="Abernathy B."/>
            <person name="Du J."/>
            <person name="Tian Z."/>
            <person name="Zhu L."/>
            <person name="Gill N."/>
            <person name="Joshi T."/>
            <person name="Libault M."/>
            <person name="Sethuraman A."/>
            <person name="Zhang X.-C."/>
            <person name="Shinozaki K."/>
            <person name="Nguyen H.T."/>
            <person name="Wing R.A."/>
            <person name="Cregan P."/>
            <person name="Specht J."/>
            <person name="Grimwood J."/>
            <person name="Rokhsar D."/>
            <person name="Stacey G."/>
            <person name="Shoemaker R.C."/>
            <person name="Jackson S.A."/>
        </authorList>
    </citation>
    <scope>NUCLEOTIDE SEQUENCE</scope>
    <source>
        <strain evidence="2">cv. Williams 82</strain>
        <tissue evidence="1">Callus</tissue>
    </source>
</reference>
<dbReference type="EMBL" id="CM000851">
    <property type="protein sequence ID" value="KRH00763.1"/>
    <property type="molecule type" value="Genomic_DNA"/>
</dbReference>
<organism evidence="1">
    <name type="scientific">Glycine max</name>
    <name type="common">Soybean</name>
    <name type="synonym">Glycine hispida</name>
    <dbReference type="NCBI Taxonomy" id="3847"/>
    <lineage>
        <taxon>Eukaryota</taxon>
        <taxon>Viridiplantae</taxon>
        <taxon>Streptophyta</taxon>
        <taxon>Embryophyta</taxon>
        <taxon>Tracheophyta</taxon>
        <taxon>Spermatophyta</taxon>
        <taxon>Magnoliopsida</taxon>
        <taxon>eudicotyledons</taxon>
        <taxon>Gunneridae</taxon>
        <taxon>Pentapetalae</taxon>
        <taxon>rosids</taxon>
        <taxon>fabids</taxon>
        <taxon>Fabales</taxon>
        <taxon>Fabaceae</taxon>
        <taxon>Papilionoideae</taxon>
        <taxon>50 kb inversion clade</taxon>
        <taxon>NPAAA clade</taxon>
        <taxon>indigoferoid/millettioid clade</taxon>
        <taxon>Phaseoleae</taxon>
        <taxon>Glycine</taxon>
        <taxon>Glycine subgen. Soja</taxon>
    </lineage>
</organism>
<protein>
    <submittedName>
        <fullName evidence="1 2">Uncharacterized protein</fullName>
    </submittedName>
</protein>